<evidence type="ECO:0000313" key="2">
    <source>
        <dbReference type="EMBL" id="KIO34167.1"/>
    </source>
</evidence>
<dbReference type="Gene3D" id="3.40.640.10">
    <property type="entry name" value="Type I PLP-dependent aspartate aminotransferase-like (Major domain)"/>
    <property type="match status" value="1"/>
</dbReference>
<proteinExistence type="predicted"/>
<accession>A0A0C3MKC1</accession>
<dbReference type="PANTHER" id="PTHR43586:SF21">
    <property type="entry name" value="PYRIDOXAL PHOSPHATE (PLP)-DEPENDENT ASPARTATE AMINOTRANSFERASE SUPERFAMILY"/>
    <property type="match status" value="1"/>
</dbReference>
<reference evidence="2 3" key="1">
    <citation type="submission" date="2014-04" db="EMBL/GenBank/DDBJ databases">
        <authorList>
            <consortium name="DOE Joint Genome Institute"/>
            <person name="Kuo A."/>
            <person name="Girlanda M."/>
            <person name="Perotto S."/>
            <person name="Kohler A."/>
            <person name="Nagy L.G."/>
            <person name="Floudas D."/>
            <person name="Copeland A."/>
            <person name="Barry K.W."/>
            <person name="Cichocki N."/>
            <person name="Veneault-Fourrey C."/>
            <person name="LaButti K."/>
            <person name="Lindquist E.A."/>
            <person name="Lipzen A."/>
            <person name="Lundell T."/>
            <person name="Morin E."/>
            <person name="Murat C."/>
            <person name="Sun H."/>
            <person name="Tunlid A."/>
            <person name="Henrissat B."/>
            <person name="Grigoriev I.V."/>
            <person name="Hibbett D.S."/>
            <person name="Martin F."/>
            <person name="Nordberg H.P."/>
            <person name="Cantor M.N."/>
            <person name="Hua S.X."/>
        </authorList>
    </citation>
    <scope>NUCLEOTIDE SEQUENCE [LARGE SCALE GENOMIC DNA]</scope>
    <source>
        <strain evidence="2 3">MUT 4182</strain>
    </source>
</reference>
<protein>
    <recommendedName>
        <fullName evidence="1">Aminotransferase class V domain-containing protein</fullName>
    </recommendedName>
</protein>
<dbReference type="EMBL" id="KN822944">
    <property type="protein sequence ID" value="KIO34167.1"/>
    <property type="molecule type" value="Genomic_DNA"/>
</dbReference>
<dbReference type="AlphaFoldDB" id="A0A0C3MKC1"/>
<dbReference type="InterPro" id="IPR015421">
    <property type="entry name" value="PyrdxlP-dep_Trfase_major"/>
</dbReference>
<dbReference type="SUPFAM" id="SSF53383">
    <property type="entry name" value="PLP-dependent transferases"/>
    <property type="match status" value="1"/>
</dbReference>
<dbReference type="STRING" id="1051891.A0A0C3MKC1"/>
<dbReference type="InterPro" id="IPR000192">
    <property type="entry name" value="Aminotrans_V_dom"/>
</dbReference>
<dbReference type="InterPro" id="IPR015422">
    <property type="entry name" value="PyrdxlP-dep_Trfase_small"/>
</dbReference>
<reference evidence="3" key="2">
    <citation type="submission" date="2015-01" db="EMBL/GenBank/DDBJ databases">
        <title>Evolutionary Origins and Diversification of the Mycorrhizal Mutualists.</title>
        <authorList>
            <consortium name="DOE Joint Genome Institute"/>
            <consortium name="Mycorrhizal Genomics Consortium"/>
            <person name="Kohler A."/>
            <person name="Kuo A."/>
            <person name="Nagy L.G."/>
            <person name="Floudas D."/>
            <person name="Copeland A."/>
            <person name="Barry K.W."/>
            <person name="Cichocki N."/>
            <person name="Veneault-Fourrey C."/>
            <person name="LaButti K."/>
            <person name="Lindquist E.A."/>
            <person name="Lipzen A."/>
            <person name="Lundell T."/>
            <person name="Morin E."/>
            <person name="Murat C."/>
            <person name="Riley R."/>
            <person name="Ohm R."/>
            <person name="Sun H."/>
            <person name="Tunlid A."/>
            <person name="Henrissat B."/>
            <person name="Grigoriev I.V."/>
            <person name="Hibbett D.S."/>
            <person name="Martin F."/>
        </authorList>
    </citation>
    <scope>NUCLEOTIDE SEQUENCE [LARGE SCALE GENOMIC DNA]</scope>
    <source>
        <strain evidence="3">MUT 4182</strain>
    </source>
</reference>
<keyword evidence="3" id="KW-1185">Reference proteome</keyword>
<evidence type="ECO:0000313" key="3">
    <source>
        <dbReference type="Proteomes" id="UP000054248"/>
    </source>
</evidence>
<name>A0A0C3MKC1_9AGAM</name>
<dbReference type="Proteomes" id="UP000054248">
    <property type="component" value="Unassembled WGS sequence"/>
</dbReference>
<dbReference type="InterPro" id="IPR015424">
    <property type="entry name" value="PyrdxlP-dep_Trfase"/>
</dbReference>
<organism evidence="2 3">
    <name type="scientific">Tulasnella calospora MUT 4182</name>
    <dbReference type="NCBI Taxonomy" id="1051891"/>
    <lineage>
        <taxon>Eukaryota</taxon>
        <taxon>Fungi</taxon>
        <taxon>Dikarya</taxon>
        <taxon>Basidiomycota</taxon>
        <taxon>Agaricomycotina</taxon>
        <taxon>Agaricomycetes</taxon>
        <taxon>Cantharellales</taxon>
        <taxon>Tulasnellaceae</taxon>
        <taxon>Tulasnella</taxon>
    </lineage>
</organism>
<sequence>MTTPLDVQTECRAHFTALQDGYIFADNGGGSQCLKDVADRIYDYLLHSNVQLGGNYSVSVISTKRARVDPQKSAAVLFNAESPEEISFGSSSTMLVENLARAMEPQINEGDEFIVSFADHETNIGPWVRLASRAKATLVPWQARPVSPNDNPFHVELSLDDLKDLITSKTRIVAFTACSNVLGAWTHPKEIAALVRKVGRERGTKKVEICVDCVGYAPHRRIDVRDWDVDFAFFSYYKFYGPHVAALYSRRSSLDNSLTSLSHYFLKDEEKLEPGGCGYEVPYGTTGVLPYLLSLAGSVGVGDRSEIELLDEAFRRIAAHEEDLMKPIIGFLLSEEAKKAGVRIVGPESANVQVRAPTISFVVVGQDGKTKRLQSKDVVAEFDSQGGIGIRYGYFYSHRLLSRPDFGIDPNDGVVRVSLLHYNTIEEVQKIVEILKRLLVSSN</sequence>
<dbReference type="Pfam" id="PF00266">
    <property type="entry name" value="Aminotran_5"/>
    <property type="match status" value="1"/>
</dbReference>
<gene>
    <name evidence="2" type="ORF">M407DRAFT_17074</name>
</gene>
<dbReference type="OrthoDB" id="420046at2759"/>
<dbReference type="HOGENOM" id="CLU_003433_2_2_1"/>
<feature type="domain" description="Aminotransferase class V" evidence="1">
    <location>
        <begin position="23"/>
        <end position="430"/>
    </location>
</feature>
<dbReference type="Gene3D" id="3.90.1150.10">
    <property type="entry name" value="Aspartate Aminotransferase, domain 1"/>
    <property type="match status" value="1"/>
</dbReference>
<evidence type="ECO:0000259" key="1">
    <source>
        <dbReference type="Pfam" id="PF00266"/>
    </source>
</evidence>
<dbReference type="PANTHER" id="PTHR43586">
    <property type="entry name" value="CYSTEINE DESULFURASE"/>
    <property type="match status" value="1"/>
</dbReference>